<dbReference type="PROSITE" id="PS50263">
    <property type="entry name" value="CN_HYDROLASE"/>
    <property type="match status" value="1"/>
</dbReference>
<dbReference type="Gene3D" id="3.60.110.10">
    <property type="entry name" value="Carbon-nitrogen hydrolase"/>
    <property type="match status" value="1"/>
</dbReference>
<evidence type="ECO:0000259" key="2">
    <source>
        <dbReference type="PROSITE" id="PS50263"/>
    </source>
</evidence>
<evidence type="ECO:0000313" key="4">
    <source>
        <dbReference type="Proteomes" id="UP001170379"/>
    </source>
</evidence>
<dbReference type="SUPFAM" id="SSF56317">
    <property type="entry name" value="Carbon-nitrogen hydrolase"/>
    <property type="match status" value="1"/>
</dbReference>
<dbReference type="Pfam" id="PF00795">
    <property type="entry name" value="CN_hydrolase"/>
    <property type="match status" value="1"/>
</dbReference>
<protein>
    <submittedName>
        <fullName evidence="3">Hydrolase</fullName>
    </submittedName>
</protein>
<comment type="caution">
    <text evidence="3">The sequence shown here is derived from an EMBL/GenBank/DDBJ whole genome shotgun (WGS) entry which is preliminary data.</text>
</comment>
<dbReference type="PROSITE" id="PS01227">
    <property type="entry name" value="UPF0012"/>
    <property type="match status" value="1"/>
</dbReference>
<sequence>MSDAFACAIIQFAPSLERAENLATLRGHVATASARGARLAVAPEYAAAFAKDQGEWMHEYAEPLDGPFLQGVKEIAQEFDIAIIASLLERGESGKPYNTVVAVSATGELLGSYRKVHLYDAFGGGESDWLHAGDPSAAPVVVEVEGFRVGLQTCYDLRFPESSRRLVDAGAEILAIPAEWVRGPLKEFHWTTLLQARAIENTAYVIGADQAPPVAVGRSAILDPRGIAVAGLGSEEGVAVAWIERQTLESVRAQNPALKLRRYGDAQVIPRVD</sequence>
<dbReference type="PANTHER" id="PTHR23088">
    <property type="entry name" value="NITRILASE-RELATED"/>
    <property type="match status" value="1"/>
</dbReference>
<name>A0ABT7C613_9MICO</name>
<dbReference type="InterPro" id="IPR001110">
    <property type="entry name" value="UPF0012_CS"/>
</dbReference>
<dbReference type="PANTHER" id="PTHR23088:SF27">
    <property type="entry name" value="DEAMINATED GLUTATHIONE AMIDASE"/>
    <property type="match status" value="1"/>
</dbReference>
<reference evidence="3" key="1">
    <citation type="submission" date="2018-03" db="EMBL/GenBank/DDBJ databases">
        <authorList>
            <person name="Nunes O.C."/>
            <person name="Lopes A.R."/>
            <person name="Froufe H."/>
            <person name="Munoz-Merida A."/>
            <person name="Barroso C."/>
            <person name="Egas C."/>
        </authorList>
    </citation>
    <scope>NUCLEOTIDE SEQUENCE</scope>
    <source>
        <strain evidence="3">ON4</strain>
    </source>
</reference>
<evidence type="ECO:0000256" key="1">
    <source>
        <dbReference type="ARBA" id="ARBA00010613"/>
    </source>
</evidence>
<proteinExistence type="inferred from homology"/>
<comment type="similarity">
    <text evidence="1">Belongs to the carbon-nitrogen hydrolase superfamily. NIT1/NIT2 family.</text>
</comment>
<organism evidence="3 4">
    <name type="scientific">Gulosibacter molinativorax</name>
    <dbReference type="NCBI Taxonomy" id="256821"/>
    <lineage>
        <taxon>Bacteria</taxon>
        <taxon>Bacillati</taxon>
        <taxon>Actinomycetota</taxon>
        <taxon>Actinomycetes</taxon>
        <taxon>Micrococcales</taxon>
        <taxon>Microbacteriaceae</taxon>
        <taxon>Gulosibacter</taxon>
    </lineage>
</organism>
<dbReference type="InterPro" id="IPR003010">
    <property type="entry name" value="C-N_Hydrolase"/>
</dbReference>
<dbReference type="EMBL" id="PXVD01000005">
    <property type="protein sequence ID" value="MDJ1370624.1"/>
    <property type="molecule type" value="Genomic_DNA"/>
</dbReference>
<gene>
    <name evidence="3" type="ORF">C7K25_04455</name>
</gene>
<evidence type="ECO:0000313" key="3">
    <source>
        <dbReference type="EMBL" id="MDJ1370624.1"/>
    </source>
</evidence>
<keyword evidence="4" id="KW-1185">Reference proteome</keyword>
<dbReference type="RefSeq" id="WP_026936118.1">
    <property type="nucleotide sequence ID" value="NZ_CP028426.1"/>
</dbReference>
<dbReference type="CDD" id="cd07581">
    <property type="entry name" value="nitrilase_3"/>
    <property type="match status" value="1"/>
</dbReference>
<dbReference type="GO" id="GO:0016787">
    <property type="term" value="F:hydrolase activity"/>
    <property type="evidence" value="ECO:0007669"/>
    <property type="project" value="UniProtKB-KW"/>
</dbReference>
<dbReference type="InterPro" id="IPR036526">
    <property type="entry name" value="C-N_Hydrolase_sf"/>
</dbReference>
<keyword evidence="3" id="KW-0378">Hydrolase</keyword>
<dbReference type="Proteomes" id="UP001170379">
    <property type="component" value="Unassembled WGS sequence"/>
</dbReference>
<accession>A0ABT7C613</accession>
<reference evidence="3" key="2">
    <citation type="journal article" date="2022" name="Sci. Rep.">
        <title>In silico prediction of the enzymes involved in the degradation of the herbicide molinate by Gulosibacter molinativorax ON4T.</title>
        <authorList>
            <person name="Lopes A.R."/>
            <person name="Bunin E."/>
            <person name="Viana A.T."/>
            <person name="Froufe H."/>
            <person name="Munoz-Merida A."/>
            <person name="Pinho D."/>
            <person name="Figueiredo J."/>
            <person name="Barroso C."/>
            <person name="Vaz-Moreira I."/>
            <person name="Bellanger X."/>
            <person name="Egas C."/>
            <person name="Nunes O.C."/>
        </authorList>
    </citation>
    <scope>NUCLEOTIDE SEQUENCE</scope>
    <source>
        <strain evidence="3">ON4</strain>
    </source>
</reference>
<feature type="domain" description="CN hydrolase" evidence="2">
    <location>
        <begin position="5"/>
        <end position="245"/>
    </location>
</feature>